<dbReference type="InterPro" id="IPR045103">
    <property type="entry name" value="RNF5/RNF185-like"/>
</dbReference>
<dbReference type="Proteomes" id="UP001212152">
    <property type="component" value="Unassembled WGS sequence"/>
</dbReference>
<keyword evidence="15" id="KW-1185">Reference proteome</keyword>
<dbReference type="PROSITE" id="PS50089">
    <property type="entry name" value="ZF_RING_2"/>
    <property type="match status" value="1"/>
</dbReference>
<accession>A0AAD5TL52</accession>
<protein>
    <recommendedName>
        <fullName evidence="4">RING-type E3 ubiquitin transferase</fullName>
        <ecNumber evidence="4">2.3.2.27</ecNumber>
    </recommendedName>
</protein>
<dbReference type="InterPro" id="IPR027370">
    <property type="entry name" value="Znf-RING_euk"/>
</dbReference>
<dbReference type="Pfam" id="PF13445">
    <property type="entry name" value="zf-RING_UBOX"/>
    <property type="match status" value="1"/>
</dbReference>
<dbReference type="GO" id="GO:0006511">
    <property type="term" value="P:ubiquitin-dependent protein catabolic process"/>
    <property type="evidence" value="ECO:0007669"/>
    <property type="project" value="InterPro"/>
</dbReference>
<evidence type="ECO:0000256" key="4">
    <source>
        <dbReference type="ARBA" id="ARBA00012483"/>
    </source>
</evidence>
<evidence type="ECO:0000256" key="8">
    <source>
        <dbReference type="ARBA" id="ARBA00022786"/>
    </source>
</evidence>
<reference evidence="14" key="1">
    <citation type="submission" date="2020-05" db="EMBL/GenBank/DDBJ databases">
        <title>Phylogenomic resolution of chytrid fungi.</title>
        <authorList>
            <person name="Stajich J.E."/>
            <person name="Amses K."/>
            <person name="Simmons R."/>
            <person name="Seto K."/>
            <person name="Myers J."/>
            <person name="Bonds A."/>
            <person name="Quandt C.A."/>
            <person name="Barry K."/>
            <person name="Liu P."/>
            <person name="Grigoriev I."/>
            <person name="Longcore J.E."/>
            <person name="James T.Y."/>
        </authorList>
    </citation>
    <scope>NUCLEOTIDE SEQUENCE</scope>
    <source>
        <strain evidence="14">JEL0379</strain>
    </source>
</reference>
<dbReference type="EMBL" id="JADGJQ010000020">
    <property type="protein sequence ID" value="KAJ3179654.1"/>
    <property type="molecule type" value="Genomic_DNA"/>
</dbReference>
<gene>
    <name evidence="14" type="ORF">HDU87_002860</name>
</gene>
<name>A0AAD5TL52_9FUNG</name>
<dbReference type="Gene3D" id="3.30.40.10">
    <property type="entry name" value="Zinc/RING finger domain, C3HC4 (zinc finger)"/>
    <property type="match status" value="1"/>
</dbReference>
<evidence type="ECO:0000256" key="10">
    <source>
        <dbReference type="ARBA" id="ARBA00023136"/>
    </source>
</evidence>
<evidence type="ECO:0000256" key="1">
    <source>
        <dbReference type="ARBA" id="ARBA00000900"/>
    </source>
</evidence>
<evidence type="ECO:0000256" key="2">
    <source>
        <dbReference type="ARBA" id="ARBA00004308"/>
    </source>
</evidence>
<proteinExistence type="predicted"/>
<feature type="region of interest" description="Disordered" evidence="12">
    <location>
        <begin position="143"/>
        <end position="165"/>
    </location>
</feature>
<dbReference type="PROSITE" id="PS00518">
    <property type="entry name" value="ZF_RING_1"/>
    <property type="match status" value="1"/>
</dbReference>
<dbReference type="PANTHER" id="PTHR12313">
    <property type="entry name" value="E3 UBIQUITIN-PROTEIN LIGASE RNF5-RELATED"/>
    <property type="match status" value="1"/>
</dbReference>
<dbReference type="GO" id="GO:0005783">
    <property type="term" value="C:endoplasmic reticulum"/>
    <property type="evidence" value="ECO:0007669"/>
    <property type="project" value="InterPro"/>
</dbReference>
<organism evidence="14 15">
    <name type="scientific">Geranomyces variabilis</name>
    <dbReference type="NCBI Taxonomy" id="109894"/>
    <lineage>
        <taxon>Eukaryota</taxon>
        <taxon>Fungi</taxon>
        <taxon>Fungi incertae sedis</taxon>
        <taxon>Chytridiomycota</taxon>
        <taxon>Chytridiomycota incertae sedis</taxon>
        <taxon>Chytridiomycetes</taxon>
        <taxon>Spizellomycetales</taxon>
        <taxon>Powellomycetaceae</taxon>
        <taxon>Geranomyces</taxon>
    </lineage>
</organism>
<dbReference type="InterPro" id="IPR013083">
    <property type="entry name" value="Znf_RING/FYVE/PHD"/>
</dbReference>
<keyword evidence="8" id="KW-0833">Ubl conjugation pathway</keyword>
<keyword evidence="10" id="KW-0472">Membrane</keyword>
<evidence type="ECO:0000256" key="5">
    <source>
        <dbReference type="ARBA" id="ARBA00022679"/>
    </source>
</evidence>
<feature type="region of interest" description="Disordered" evidence="12">
    <location>
        <begin position="1"/>
        <end position="78"/>
    </location>
</feature>
<dbReference type="InterPro" id="IPR001841">
    <property type="entry name" value="Znf_RING"/>
</dbReference>
<comment type="caution">
    <text evidence="14">The sequence shown here is derived from an EMBL/GenBank/DDBJ whole genome shotgun (WGS) entry which is preliminary data.</text>
</comment>
<dbReference type="EC" id="2.3.2.27" evidence="4"/>
<comment type="subcellular location">
    <subcellularLocation>
        <location evidence="2">Endomembrane system</location>
    </subcellularLocation>
</comment>
<dbReference type="SUPFAM" id="SSF57850">
    <property type="entry name" value="RING/U-box"/>
    <property type="match status" value="1"/>
</dbReference>
<evidence type="ECO:0000256" key="6">
    <source>
        <dbReference type="ARBA" id="ARBA00022723"/>
    </source>
</evidence>
<keyword evidence="9" id="KW-0862">Zinc</keyword>
<evidence type="ECO:0000313" key="15">
    <source>
        <dbReference type="Proteomes" id="UP001212152"/>
    </source>
</evidence>
<evidence type="ECO:0000256" key="3">
    <source>
        <dbReference type="ARBA" id="ARBA00004906"/>
    </source>
</evidence>
<keyword evidence="6" id="KW-0479">Metal-binding</keyword>
<dbReference type="SMART" id="SM00184">
    <property type="entry name" value="RING"/>
    <property type="match status" value="1"/>
</dbReference>
<evidence type="ECO:0000256" key="9">
    <source>
        <dbReference type="ARBA" id="ARBA00022833"/>
    </source>
</evidence>
<comment type="pathway">
    <text evidence="3">Protein modification; protein ubiquitination.</text>
</comment>
<evidence type="ECO:0000256" key="11">
    <source>
        <dbReference type="PROSITE-ProRule" id="PRU00175"/>
    </source>
</evidence>
<keyword evidence="5" id="KW-0808">Transferase</keyword>
<dbReference type="GO" id="GO:0008270">
    <property type="term" value="F:zinc ion binding"/>
    <property type="evidence" value="ECO:0007669"/>
    <property type="project" value="UniProtKB-KW"/>
</dbReference>
<dbReference type="InterPro" id="IPR017907">
    <property type="entry name" value="Znf_RING_CS"/>
</dbReference>
<keyword evidence="7 11" id="KW-0863">Zinc-finger</keyword>
<dbReference type="AlphaFoldDB" id="A0AAD5TL52"/>
<dbReference type="GO" id="GO:0061630">
    <property type="term" value="F:ubiquitin protein ligase activity"/>
    <property type="evidence" value="ECO:0007669"/>
    <property type="project" value="UniProtKB-EC"/>
</dbReference>
<feature type="domain" description="RING-type" evidence="13">
    <location>
        <begin position="87"/>
        <end position="129"/>
    </location>
</feature>
<feature type="compositionally biased region" description="Low complexity" evidence="12">
    <location>
        <begin position="31"/>
        <end position="72"/>
    </location>
</feature>
<sequence length="239" mass="25637">MTDQPAANPLPSQPQELLNEGLRHRAQVSFAEQSATSPTSTTTTTSEAASPSTPAAIPTSPQSASPASASTAKSLDDDANDEPEFMCNICLETASNPIVTLCGHLYCWNCIFYWMTGNSPFRRACPVCKALVEKDKLVPIYGRGRKTDPRLQPVPERPRAEAPPQVVRQGGWDAFRFAGPRANVGGNGAVVVGFGLFPSLFGIQMTVGGMGGTRQAMNPAQQQAFVSRAFMMVWGYLPD</sequence>
<comment type="catalytic activity">
    <reaction evidence="1">
        <text>S-ubiquitinyl-[E2 ubiquitin-conjugating enzyme]-L-cysteine + [acceptor protein]-L-lysine = [E2 ubiquitin-conjugating enzyme]-L-cysteine + N(6)-ubiquitinyl-[acceptor protein]-L-lysine.</text>
        <dbReference type="EC" id="2.3.2.27"/>
    </reaction>
</comment>
<evidence type="ECO:0000259" key="13">
    <source>
        <dbReference type="PROSITE" id="PS50089"/>
    </source>
</evidence>
<evidence type="ECO:0000256" key="12">
    <source>
        <dbReference type="SAM" id="MobiDB-lite"/>
    </source>
</evidence>
<evidence type="ECO:0000256" key="7">
    <source>
        <dbReference type="ARBA" id="ARBA00022771"/>
    </source>
</evidence>
<evidence type="ECO:0000313" key="14">
    <source>
        <dbReference type="EMBL" id="KAJ3179654.1"/>
    </source>
</evidence>